<keyword evidence="5" id="KW-1185">Reference proteome</keyword>
<dbReference type="RefSeq" id="XP_028883577.1">
    <property type="nucleotide sequence ID" value="XM_029025261.1"/>
</dbReference>
<dbReference type="AlphaFoldDB" id="A0A1X0NY14"/>
<gene>
    <name evidence="4" type="ORF">TM35_000122860</name>
</gene>
<name>A0A1X0NY14_9TRYP</name>
<feature type="coiled-coil region" evidence="1">
    <location>
        <begin position="56"/>
        <end position="100"/>
    </location>
</feature>
<sequence>MTTMFVQLRRVVYLLVLLQCCVCVAYAEDTKESAQDVVSRKENSLKEVEGMMDATLKEALQNISELDSKLKLWKEHAELAKSAANEVTQMRQVIEAAIRKNNDVPVESKGAVGDSLTEELLKSASEAVKNTQVAVKNARSSASAAKELGKSCYDAYDKLNSLVWAHRAALTRYTSAIDEAGLNEPKMTEKRKIADESKQKQQKAHDVVPSVIDAGKKCLLSERETNLQAVHAERAMRKLETVINQVEAIIGISSTLTPEKVPGADSRASITQSSDSSSSPALVHSPLLLLLVLMCVLGCTAVF</sequence>
<keyword evidence="3" id="KW-0732">Signal</keyword>
<dbReference type="EMBL" id="NBCO01000012">
    <property type="protein sequence ID" value="ORC89511.1"/>
    <property type="molecule type" value="Genomic_DNA"/>
</dbReference>
<accession>A0A1X0NY14</accession>
<comment type="caution">
    <text evidence="4">The sequence shown here is derived from an EMBL/GenBank/DDBJ whole genome shotgun (WGS) entry which is preliminary data.</text>
</comment>
<organism evidence="4 5">
    <name type="scientific">Trypanosoma theileri</name>
    <dbReference type="NCBI Taxonomy" id="67003"/>
    <lineage>
        <taxon>Eukaryota</taxon>
        <taxon>Discoba</taxon>
        <taxon>Euglenozoa</taxon>
        <taxon>Kinetoplastea</taxon>
        <taxon>Metakinetoplastina</taxon>
        <taxon>Trypanosomatida</taxon>
        <taxon>Trypanosomatidae</taxon>
        <taxon>Trypanosoma</taxon>
    </lineage>
</organism>
<feature type="signal peptide" evidence="3">
    <location>
        <begin position="1"/>
        <end position="27"/>
    </location>
</feature>
<proteinExistence type="predicted"/>
<evidence type="ECO:0000256" key="1">
    <source>
        <dbReference type="SAM" id="Coils"/>
    </source>
</evidence>
<feature type="chain" id="PRO_5013321201" description="Surface protein TolT" evidence="3">
    <location>
        <begin position="28"/>
        <end position="303"/>
    </location>
</feature>
<evidence type="ECO:0000256" key="2">
    <source>
        <dbReference type="SAM" id="MobiDB-lite"/>
    </source>
</evidence>
<dbReference type="VEuPathDB" id="TriTrypDB:TM35_000122860"/>
<evidence type="ECO:0008006" key="6">
    <source>
        <dbReference type="Google" id="ProtNLM"/>
    </source>
</evidence>
<reference evidence="4 5" key="1">
    <citation type="submission" date="2017-03" db="EMBL/GenBank/DDBJ databases">
        <title>An alternative strategy for trypanosome survival in the mammalian bloodstream revealed through genome and transcriptome analysis of the ubiquitous bovine parasite Trypanosoma (Megatrypanum) theileri.</title>
        <authorList>
            <person name="Kelly S."/>
            <person name="Ivens A."/>
            <person name="Mott A."/>
            <person name="O'Neill E."/>
            <person name="Emms D."/>
            <person name="Macleod O."/>
            <person name="Voorheis P."/>
            <person name="Matthews J."/>
            <person name="Matthews K."/>
            <person name="Carrington M."/>
        </authorList>
    </citation>
    <scope>NUCLEOTIDE SEQUENCE [LARGE SCALE GENOMIC DNA]</scope>
    <source>
        <strain evidence="4">Edinburgh</strain>
    </source>
</reference>
<evidence type="ECO:0000313" key="5">
    <source>
        <dbReference type="Proteomes" id="UP000192257"/>
    </source>
</evidence>
<evidence type="ECO:0000256" key="3">
    <source>
        <dbReference type="SAM" id="SignalP"/>
    </source>
</evidence>
<dbReference type="Proteomes" id="UP000192257">
    <property type="component" value="Unassembled WGS sequence"/>
</dbReference>
<protein>
    <recommendedName>
        <fullName evidence="6">Surface protein TolT</fullName>
    </recommendedName>
</protein>
<dbReference type="GeneID" id="39985041"/>
<evidence type="ECO:0000313" key="4">
    <source>
        <dbReference type="EMBL" id="ORC89511.1"/>
    </source>
</evidence>
<feature type="region of interest" description="Disordered" evidence="2">
    <location>
        <begin position="259"/>
        <end position="281"/>
    </location>
</feature>
<keyword evidence="1" id="KW-0175">Coiled coil</keyword>